<dbReference type="Pfam" id="PF01420">
    <property type="entry name" value="Methylase_S"/>
    <property type="match status" value="2"/>
</dbReference>
<keyword evidence="6" id="KW-0540">Nuclease</keyword>
<evidence type="ECO:0000313" key="6">
    <source>
        <dbReference type="EMBL" id="MDG4527014.1"/>
    </source>
</evidence>
<dbReference type="SUPFAM" id="SSF116734">
    <property type="entry name" value="DNA methylase specificity domain"/>
    <property type="match status" value="2"/>
</dbReference>
<evidence type="ECO:0000256" key="2">
    <source>
        <dbReference type="ARBA" id="ARBA00022747"/>
    </source>
</evidence>
<comment type="subunit">
    <text evidence="4">The methyltransferase is composed of M and S polypeptides.</text>
</comment>
<dbReference type="GO" id="GO:0009307">
    <property type="term" value="P:DNA restriction-modification system"/>
    <property type="evidence" value="ECO:0007669"/>
    <property type="project" value="UniProtKB-KW"/>
</dbReference>
<proteinExistence type="inferred from homology"/>
<dbReference type="Proteomes" id="UP001152875">
    <property type="component" value="Unassembled WGS sequence"/>
</dbReference>
<dbReference type="GO" id="GO:0016787">
    <property type="term" value="F:hydrolase activity"/>
    <property type="evidence" value="ECO:0007669"/>
    <property type="project" value="UniProtKB-KW"/>
</dbReference>
<accession>A0A9X4MVX3</accession>
<organism evidence="6 7">
    <name type="scientific">Streptococcus suis</name>
    <dbReference type="NCBI Taxonomy" id="1307"/>
    <lineage>
        <taxon>Bacteria</taxon>
        <taxon>Bacillati</taxon>
        <taxon>Bacillota</taxon>
        <taxon>Bacilli</taxon>
        <taxon>Lactobacillales</taxon>
        <taxon>Streptococcaceae</taxon>
        <taxon>Streptococcus</taxon>
    </lineage>
</organism>
<dbReference type="AlphaFoldDB" id="A0A9X4MVX3"/>
<reference evidence="6" key="1">
    <citation type="submission" date="2022-07" db="EMBL/GenBank/DDBJ databases">
        <title>Whole Genome Sequencing of Streptococcus suis.</title>
        <authorList>
            <person name="Dai X."/>
            <person name="Huang J."/>
            <person name="Wang L."/>
        </authorList>
    </citation>
    <scope>NUCLEOTIDE SEQUENCE</scope>
    <source>
        <strain evidence="6">XNB2</strain>
    </source>
</reference>
<dbReference type="EC" id="3.1.21.-" evidence="6"/>
<gene>
    <name evidence="6" type="ORF">NOL13_06285</name>
</gene>
<dbReference type="InterPro" id="IPR051212">
    <property type="entry name" value="Type-I_RE_S_subunit"/>
</dbReference>
<feature type="domain" description="Type I restriction modification DNA specificity" evidence="5">
    <location>
        <begin position="254"/>
        <end position="384"/>
    </location>
</feature>
<dbReference type="RefSeq" id="WP_277944537.1">
    <property type="nucleotide sequence ID" value="NZ_JANFMO010000015.1"/>
</dbReference>
<keyword evidence="6" id="KW-0255">Endonuclease</keyword>
<dbReference type="PANTHER" id="PTHR43140">
    <property type="entry name" value="TYPE-1 RESTRICTION ENZYME ECOKI SPECIFICITY PROTEIN"/>
    <property type="match status" value="1"/>
</dbReference>
<comment type="similarity">
    <text evidence="1">Belongs to the type-I restriction system S methylase family.</text>
</comment>
<evidence type="ECO:0000256" key="4">
    <source>
        <dbReference type="ARBA" id="ARBA00038652"/>
    </source>
</evidence>
<dbReference type="GO" id="GO:0003677">
    <property type="term" value="F:DNA binding"/>
    <property type="evidence" value="ECO:0007669"/>
    <property type="project" value="UniProtKB-KW"/>
</dbReference>
<dbReference type="EMBL" id="JANFMP010000014">
    <property type="protein sequence ID" value="MDG4527014.1"/>
    <property type="molecule type" value="Genomic_DNA"/>
</dbReference>
<comment type="caution">
    <text evidence="6">The sequence shown here is derived from an EMBL/GenBank/DDBJ whole genome shotgun (WGS) entry which is preliminary data.</text>
</comment>
<dbReference type="PANTHER" id="PTHR43140:SF1">
    <property type="entry name" value="TYPE I RESTRICTION ENZYME ECOKI SPECIFICITY SUBUNIT"/>
    <property type="match status" value="1"/>
</dbReference>
<feature type="domain" description="Type I restriction modification DNA specificity" evidence="5">
    <location>
        <begin position="17"/>
        <end position="178"/>
    </location>
</feature>
<keyword evidence="3" id="KW-0238">DNA-binding</keyword>
<evidence type="ECO:0000313" key="7">
    <source>
        <dbReference type="Proteomes" id="UP001152875"/>
    </source>
</evidence>
<dbReference type="InterPro" id="IPR000055">
    <property type="entry name" value="Restrct_endonuc_typeI_TRD"/>
</dbReference>
<dbReference type="Gene3D" id="3.90.220.20">
    <property type="entry name" value="DNA methylase specificity domains"/>
    <property type="match status" value="2"/>
</dbReference>
<protein>
    <submittedName>
        <fullName evidence="6">Restriction endonuclease subunit S</fullName>
        <ecNumber evidence="6">3.1.21.-</ecNumber>
    </submittedName>
</protein>
<dbReference type="InterPro" id="IPR044946">
    <property type="entry name" value="Restrct_endonuc_typeI_TRD_sf"/>
</dbReference>
<keyword evidence="2" id="KW-0680">Restriction system</keyword>
<evidence type="ECO:0000259" key="5">
    <source>
        <dbReference type="Pfam" id="PF01420"/>
    </source>
</evidence>
<sequence>MNHIEKMLQDYCPNGVEWKELGDREVAKLSRGKVMSKQFLEENKGVFPVYSSQTANSGEIGKISTFDFDGEYITWTTDGANAGTVFYRQGKFSITNVCGLVDIQNDKLLTKFVYYYLTITTKKYVSSGMGNPKLMSNVMAKIKIPIPPLEIQEEIVKILDKFTEYVTELTAELTAELTLRQKQYNYFRDYLLNFDSDSSGGANNKVYQVEWKTLGEVGLPTENISWKSQGEQCFSYIDLSSVDRDSKKITETTEITKYTAPSRAQKIVKENDIIFGTTRPTLRRYAKIPLEFDNQICSTGFYVFRASDEVLPNYIYHILGSNAFNNFVEENQSGASYPAISNSLVEQYKLPVPSKKVQSRIVEVLDNFDAVCNDLNIGLPKEIELRQKQYEYFREKLLTFTAEGVYTDSTVQYSTVQYSTDKT</sequence>
<name>A0A9X4MVX3_STRSU</name>
<evidence type="ECO:0000256" key="1">
    <source>
        <dbReference type="ARBA" id="ARBA00010923"/>
    </source>
</evidence>
<dbReference type="GO" id="GO:0004519">
    <property type="term" value="F:endonuclease activity"/>
    <property type="evidence" value="ECO:0007669"/>
    <property type="project" value="UniProtKB-KW"/>
</dbReference>
<evidence type="ECO:0000256" key="3">
    <source>
        <dbReference type="ARBA" id="ARBA00023125"/>
    </source>
</evidence>
<dbReference type="CDD" id="cd17255">
    <property type="entry name" value="RMtype1_S_Fco49512ORF2615P-TRD2-CR2_like"/>
    <property type="match status" value="1"/>
</dbReference>
<keyword evidence="6" id="KW-0378">Hydrolase</keyword>